<sequence length="64" mass="6967">MYELDCSAVFPGCGRVIRADTKAGVIRRAIAQANALGIEHISPSMMDSMREKMVEKPETGERAA</sequence>
<proteinExistence type="predicted"/>
<comment type="caution">
    <text evidence="1">The sequence shown here is derived from an EMBL/GenBank/DDBJ whole genome shotgun (WGS) entry which is preliminary data.</text>
</comment>
<gene>
    <name evidence="1" type="ORF">E3C22_16360</name>
</gene>
<dbReference type="Proteomes" id="UP000298179">
    <property type="component" value="Unassembled WGS sequence"/>
</dbReference>
<dbReference type="Pfam" id="PF06348">
    <property type="entry name" value="DUF1059"/>
    <property type="match status" value="1"/>
</dbReference>
<dbReference type="OrthoDB" id="7950435at2"/>
<dbReference type="InterPro" id="IPR009409">
    <property type="entry name" value="DUF1059"/>
</dbReference>
<evidence type="ECO:0000313" key="1">
    <source>
        <dbReference type="EMBL" id="TFF20481.1"/>
    </source>
</evidence>
<organism evidence="1 2">
    <name type="scientific">Jiella endophytica</name>
    <dbReference type="NCBI Taxonomy" id="2558362"/>
    <lineage>
        <taxon>Bacteria</taxon>
        <taxon>Pseudomonadati</taxon>
        <taxon>Pseudomonadota</taxon>
        <taxon>Alphaproteobacteria</taxon>
        <taxon>Hyphomicrobiales</taxon>
        <taxon>Aurantimonadaceae</taxon>
        <taxon>Jiella</taxon>
    </lineage>
</organism>
<reference evidence="1 2" key="1">
    <citation type="submission" date="2019-03" db="EMBL/GenBank/DDBJ databases">
        <title>Jiella endophytica sp. nov., a novel endophytic bacterium isolated from root of Ficus microcarpa Linn. f.</title>
        <authorList>
            <person name="Tuo L."/>
        </authorList>
    </citation>
    <scope>NUCLEOTIDE SEQUENCE [LARGE SCALE GENOMIC DNA]</scope>
    <source>
        <strain evidence="1 2">CBS5Q-3</strain>
    </source>
</reference>
<dbReference type="AlphaFoldDB" id="A0A4Y8RE35"/>
<accession>A0A4Y8RE35</accession>
<name>A0A4Y8RE35_9HYPH</name>
<evidence type="ECO:0000313" key="2">
    <source>
        <dbReference type="Proteomes" id="UP000298179"/>
    </source>
</evidence>
<keyword evidence="2" id="KW-1185">Reference proteome</keyword>
<protein>
    <submittedName>
        <fullName evidence="1">DUF1059 domain-containing protein</fullName>
    </submittedName>
</protein>
<dbReference type="RefSeq" id="WP_134763130.1">
    <property type="nucleotide sequence ID" value="NZ_SOZD01000005.1"/>
</dbReference>
<dbReference type="EMBL" id="SOZD01000005">
    <property type="protein sequence ID" value="TFF20481.1"/>
    <property type="molecule type" value="Genomic_DNA"/>
</dbReference>